<dbReference type="Gene3D" id="3.10.450.620">
    <property type="entry name" value="JHP933, nucleotidyltransferase-like core domain"/>
    <property type="match status" value="1"/>
</dbReference>
<keyword evidence="2" id="KW-1185">Reference proteome</keyword>
<proteinExistence type="predicted"/>
<reference evidence="1 2" key="1">
    <citation type="submission" date="2017-12" db="EMBL/GenBank/DDBJ databases">
        <authorList>
            <person name="Hurst M.R.H."/>
        </authorList>
    </citation>
    <scope>NUCLEOTIDE SEQUENCE [LARGE SCALE GENOMIC DNA]</scope>
    <source>
        <strain evidence="1 2">SY-3-19</strain>
    </source>
</reference>
<name>A0A2S7K510_9PROT</name>
<dbReference type="OrthoDB" id="158131at2"/>
<dbReference type="AlphaFoldDB" id="A0A2S7K510"/>
<accession>A0A2S7K510</accession>
<evidence type="ECO:0000313" key="1">
    <source>
        <dbReference type="EMBL" id="PQA87594.1"/>
    </source>
</evidence>
<organism evidence="1 2">
    <name type="scientific">Hyphococcus luteus</name>
    <dbReference type="NCBI Taxonomy" id="2058213"/>
    <lineage>
        <taxon>Bacteria</taxon>
        <taxon>Pseudomonadati</taxon>
        <taxon>Pseudomonadota</taxon>
        <taxon>Alphaproteobacteria</taxon>
        <taxon>Parvularculales</taxon>
        <taxon>Parvularculaceae</taxon>
        <taxon>Hyphococcus</taxon>
    </lineage>
</organism>
<sequence length="285" mass="32888">MIDLIREKLRAYGATNRLEEENATKEILQEVALYGLWKADFFDKAVFQGGTSLRILHGLPRFSEDLDFMLLEPNPGFDWSPYLANLMETFETFGIKPEAKPKGEMDKRIRAAVIKDTSVAGQLELAFADRHPDKKINIKLEIDVEPPAHSGDAWTYLDFPTDYEVRHQDLPSNFALKIHALLCRGFLKGRDWYDFSWYVSKSLTPNLPHLQSALVQFGPWAGEDGLSVDKEWLERELTRAIEAINWNDAKDDVRRFLRPEELKSLELWSSRFFLSKLGKLIGNIR</sequence>
<evidence type="ECO:0008006" key="3">
    <source>
        <dbReference type="Google" id="ProtNLM"/>
    </source>
</evidence>
<dbReference type="EMBL" id="PJCH01000006">
    <property type="protein sequence ID" value="PQA87594.1"/>
    <property type="molecule type" value="Genomic_DNA"/>
</dbReference>
<dbReference type="Proteomes" id="UP000239504">
    <property type="component" value="Unassembled WGS sequence"/>
</dbReference>
<gene>
    <name evidence="1" type="ORF">CW354_10970</name>
</gene>
<dbReference type="InterPro" id="IPR014942">
    <property type="entry name" value="AbiEii"/>
</dbReference>
<comment type="caution">
    <text evidence="1">The sequence shown here is derived from an EMBL/GenBank/DDBJ whole genome shotgun (WGS) entry which is preliminary data.</text>
</comment>
<evidence type="ECO:0000313" key="2">
    <source>
        <dbReference type="Proteomes" id="UP000239504"/>
    </source>
</evidence>
<protein>
    <recommendedName>
        <fullName evidence="3">Nucleotidyl transferase AbiEii/AbiGii toxin family protein</fullName>
    </recommendedName>
</protein>
<dbReference type="RefSeq" id="WP_104830132.1">
    <property type="nucleotide sequence ID" value="NZ_PJCH01000006.1"/>
</dbReference>
<dbReference type="Pfam" id="PF08843">
    <property type="entry name" value="AbiEii"/>
    <property type="match status" value="1"/>
</dbReference>